<evidence type="ECO:0000256" key="1">
    <source>
        <dbReference type="SAM" id="Phobius"/>
    </source>
</evidence>
<accession>A0A2P6SK98</accession>
<dbReference type="AlphaFoldDB" id="A0A2P6SK98"/>
<comment type="caution">
    <text evidence="2">The sequence shown here is derived from an EMBL/GenBank/DDBJ whole genome shotgun (WGS) entry which is preliminary data.</text>
</comment>
<proteinExistence type="predicted"/>
<evidence type="ECO:0000313" key="2">
    <source>
        <dbReference type="EMBL" id="PRQ59114.1"/>
    </source>
</evidence>
<name>A0A2P6SK98_ROSCH</name>
<gene>
    <name evidence="2" type="ORF">RchiOBHm_Chr1g0366611</name>
</gene>
<organism evidence="2 3">
    <name type="scientific">Rosa chinensis</name>
    <name type="common">China rose</name>
    <dbReference type="NCBI Taxonomy" id="74649"/>
    <lineage>
        <taxon>Eukaryota</taxon>
        <taxon>Viridiplantae</taxon>
        <taxon>Streptophyta</taxon>
        <taxon>Embryophyta</taxon>
        <taxon>Tracheophyta</taxon>
        <taxon>Spermatophyta</taxon>
        <taxon>Magnoliopsida</taxon>
        <taxon>eudicotyledons</taxon>
        <taxon>Gunneridae</taxon>
        <taxon>Pentapetalae</taxon>
        <taxon>rosids</taxon>
        <taxon>fabids</taxon>
        <taxon>Rosales</taxon>
        <taxon>Rosaceae</taxon>
        <taxon>Rosoideae</taxon>
        <taxon>Rosoideae incertae sedis</taxon>
        <taxon>Rosa</taxon>
    </lineage>
</organism>
<keyword evidence="1" id="KW-1133">Transmembrane helix</keyword>
<feature type="transmembrane region" description="Helical" evidence="1">
    <location>
        <begin position="38"/>
        <end position="55"/>
    </location>
</feature>
<reference evidence="2 3" key="1">
    <citation type="journal article" date="2018" name="Nat. Genet.">
        <title>The Rosa genome provides new insights in the design of modern roses.</title>
        <authorList>
            <person name="Bendahmane M."/>
        </authorList>
    </citation>
    <scope>NUCLEOTIDE SEQUENCE [LARGE SCALE GENOMIC DNA]</scope>
    <source>
        <strain evidence="3">cv. Old Blush</strain>
    </source>
</reference>
<dbReference type="Proteomes" id="UP000238479">
    <property type="component" value="Chromosome 1"/>
</dbReference>
<keyword evidence="3" id="KW-1185">Reference proteome</keyword>
<protein>
    <submittedName>
        <fullName evidence="2">Uncharacterized protein</fullName>
    </submittedName>
</protein>
<dbReference type="EMBL" id="PDCK01000039">
    <property type="protein sequence ID" value="PRQ59114.1"/>
    <property type="molecule type" value="Genomic_DNA"/>
</dbReference>
<sequence length="56" mass="5948">MILIRGRQRAGPGRALLKIKGSKPVHIKRALRAFSGRAGLGLAGFFGPGLAGFIYK</sequence>
<dbReference type="Gramene" id="PRQ59114">
    <property type="protein sequence ID" value="PRQ59114"/>
    <property type="gene ID" value="RchiOBHm_Chr1g0366611"/>
</dbReference>
<keyword evidence="1" id="KW-0472">Membrane</keyword>
<keyword evidence="1" id="KW-0812">Transmembrane</keyword>
<evidence type="ECO:0000313" key="3">
    <source>
        <dbReference type="Proteomes" id="UP000238479"/>
    </source>
</evidence>